<name>A0ABN7ULY1_GIGMA</name>
<keyword evidence="2" id="KW-1185">Reference proteome</keyword>
<gene>
    <name evidence="1" type="ORF">GMARGA_LOCUS7235</name>
</gene>
<evidence type="ECO:0000313" key="2">
    <source>
        <dbReference type="Proteomes" id="UP000789901"/>
    </source>
</evidence>
<evidence type="ECO:0000313" key="1">
    <source>
        <dbReference type="EMBL" id="CAG8608517.1"/>
    </source>
</evidence>
<dbReference type="Proteomes" id="UP000789901">
    <property type="component" value="Unassembled WGS sequence"/>
</dbReference>
<protein>
    <submittedName>
        <fullName evidence="1">3380_t:CDS:1</fullName>
    </submittedName>
</protein>
<feature type="non-terminal residue" evidence="1">
    <location>
        <position position="123"/>
    </location>
</feature>
<dbReference type="EMBL" id="CAJVQB010003449">
    <property type="protein sequence ID" value="CAG8608517.1"/>
    <property type="molecule type" value="Genomic_DNA"/>
</dbReference>
<sequence>MINIWIKILTGNNLWAKIERDIITQQILNKGGISINAALSSNPIKTKFWPDRWKPFIKAWKKVEGSIGENKEPWPWVPESILLANEQSNTYSVKKIVQFLRNKSITTSITQNNLISNSTAPLH</sequence>
<reference evidence="1 2" key="1">
    <citation type="submission" date="2021-06" db="EMBL/GenBank/DDBJ databases">
        <authorList>
            <person name="Kallberg Y."/>
            <person name="Tangrot J."/>
            <person name="Rosling A."/>
        </authorList>
    </citation>
    <scope>NUCLEOTIDE SEQUENCE [LARGE SCALE GENOMIC DNA]</scope>
    <source>
        <strain evidence="1 2">120-4 pot B 10/14</strain>
    </source>
</reference>
<comment type="caution">
    <text evidence="1">The sequence shown here is derived from an EMBL/GenBank/DDBJ whole genome shotgun (WGS) entry which is preliminary data.</text>
</comment>
<proteinExistence type="predicted"/>
<accession>A0ABN7ULY1</accession>
<organism evidence="1 2">
    <name type="scientific">Gigaspora margarita</name>
    <dbReference type="NCBI Taxonomy" id="4874"/>
    <lineage>
        <taxon>Eukaryota</taxon>
        <taxon>Fungi</taxon>
        <taxon>Fungi incertae sedis</taxon>
        <taxon>Mucoromycota</taxon>
        <taxon>Glomeromycotina</taxon>
        <taxon>Glomeromycetes</taxon>
        <taxon>Diversisporales</taxon>
        <taxon>Gigasporaceae</taxon>
        <taxon>Gigaspora</taxon>
    </lineage>
</organism>